<keyword evidence="4" id="KW-0804">Transcription</keyword>
<dbReference type="InterPro" id="IPR010359">
    <property type="entry name" value="IrrE_HExxH"/>
</dbReference>
<protein>
    <submittedName>
        <fullName evidence="6">XRE family transcriptional regulator</fullName>
    </submittedName>
</protein>
<dbReference type="InterPro" id="IPR050807">
    <property type="entry name" value="TransReg_Diox_bact_type"/>
</dbReference>
<dbReference type="GO" id="GO:0005829">
    <property type="term" value="C:cytosol"/>
    <property type="evidence" value="ECO:0007669"/>
    <property type="project" value="TreeGrafter"/>
</dbReference>
<dbReference type="GO" id="GO:0003677">
    <property type="term" value="F:DNA binding"/>
    <property type="evidence" value="ECO:0007669"/>
    <property type="project" value="UniProtKB-KW"/>
</dbReference>
<dbReference type="InterPro" id="IPR001387">
    <property type="entry name" value="Cro/C1-type_HTH"/>
</dbReference>
<dbReference type="InterPro" id="IPR026281">
    <property type="entry name" value="HTH_RamB"/>
</dbReference>
<dbReference type="RefSeq" id="WP_085640691.1">
    <property type="nucleotide sequence ID" value="NZ_JFKC01000023.1"/>
</dbReference>
<comment type="similarity">
    <text evidence="1">Belongs to the short-chain fatty acyl-CoA assimilation regulator (ScfR) family.</text>
</comment>
<dbReference type="SUPFAM" id="SSF47413">
    <property type="entry name" value="lambda repressor-like DNA-binding domains"/>
    <property type="match status" value="1"/>
</dbReference>
<evidence type="ECO:0000259" key="5">
    <source>
        <dbReference type="PROSITE" id="PS50943"/>
    </source>
</evidence>
<dbReference type="Gene3D" id="1.10.260.40">
    <property type="entry name" value="lambda repressor-like DNA-binding domains"/>
    <property type="match status" value="1"/>
</dbReference>
<dbReference type="Pfam" id="PF09856">
    <property type="entry name" value="ScfRs"/>
    <property type="match status" value="1"/>
</dbReference>
<evidence type="ECO:0000256" key="2">
    <source>
        <dbReference type="ARBA" id="ARBA00023015"/>
    </source>
</evidence>
<dbReference type="PIRSF" id="PIRSF019251">
    <property type="entry name" value="Rv0465c"/>
    <property type="match status" value="1"/>
</dbReference>
<accession>A0A1X4NH91</accession>
<dbReference type="PROSITE" id="PS50943">
    <property type="entry name" value="HTH_CROC1"/>
    <property type="match status" value="1"/>
</dbReference>
<evidence type="ECO:0000256" key="4">
    <source>
        <dbReference type="ARBA" id="ARBA00023163"/>
    </source>
</evidence>
<evidence type="ECO:0000313" key="7">
    <source>
        <dbReference type="Proteomes" id="UP000193926"/>
    </source>
</evidence>
<dbReference type="Proteomes" id="UP000193926">
    <property type="component" value="Unassembled WGS sequence"/>
</dbReference>
<evidence type="ECO:0000256" key="1">
    <source>
        <dbReference type="ARBA" id="ARBA00007227"/>
    </source>
</evidence>
<feature type="domain" description="HTH cro/C1-type" evidence="5">
    <location>
        <begin position="10"/>
        <end position="64"/>
    </location>
</feature>
<dbReference type="EMBL" id="JFKC01000023">
    <property type="protein sequence ID" value="OSQ46586.1"/>
    <property type="molecule type" value="Genomic_DNA"/>
</dbReference>
<gene>
    <name evidence="6" type="ORF">MGEO_17215</name>
</gene>
<keyword evidence="7" id="KW-1185">Reference proteome</keyword>
<dbReference type="CDD" id="cd00093">
    <property type="entry name" value="HTH_XRE"/>
    <property type="match status" value="1"/>
</dbReference>
<proteinExistence type="inferred from homology"/>
<organism evidence="6 7">
    <name type="scientific">Marivita geojedonensis</name>
    <dbReference type="NCBI Taxonomy" id="1123756"/>
    <lineage>
        <taxon>Bacteria</taxon>
        <taxon>Pseudomonadati</taxon>
        <taxon>Pseudomonadota</taxon>
        <taxon>Alphaproteobacteria</taxon>
        <taxon>Rhodobacterales</taxon>
        <taxon>Roseobacteraceae</taxon>
        <taxon>Marivita</taxon>
    </lineage>
</organism>
<evidence type="ECO:0000256" key="3">
    <source>
        <dbReference type="ARBA" id="ARBA00023125"/>
    </source>
</evidence>
<dbReference type="GO" id="GO:0003700">
    <property type="term" value="F:DNA-binding transcription factor activity"/>
    <property type="evidence" value="ECO:0007669"/>
    <property type="project" value="TreeGrafter"/>
</dbReference>
<dbReference type="PANTHER" id="PTHR46797">
    <property type="entry name" value="HTH-TYPE TRANSCRIPTIONAL REGULATOR"/>
    <property type="match status" value="1"/>
</dbReference>
<dbReference type="STRING" id="1123756.MGEO_17215"/>
<sequence>MSKTFVGPQLRQLRRQNKHTQAEMAQRLGISPAYVNLLENNQRSLSVQVLVALTEAYGIDMRSLVTNTEATKLADLRAAVRDPVFGDDPPDLTELRGALDHAPTLVDRFLHLHQAHRSMAEQFRRLAGQTDGGDLRFKTPETAIHDVFRAHENHFDPLERQAEDLRARLGGSHDDMYALLKRHLRLEHSVTCTVQKLSDMPGALRLFRETDGIVHLSEALDHPNRVFQLAHVIGLLEARETVQSYVAASGITEDAGRARLTVELTNYFAAALLMPYTEFLTLAEATRYDIDRIISGFGVSFEMVCQRLTTLQRDGQRGIPFFFLRVDRAGNVSKRFNATTISLAEEGGACPVWDIHGAFQVPGQLLPQFVEMPDGGRFFTLSRTSDRPVVGARLQERRLVVAIGCDIDQAHQVGYAQRFNMDDKTLFAQIGTSCHVCPRTACPQRAHQPLHVTLPVDANRRGQTRYES</sequence>
<dbReference type="AlphaFoldDB" id="A0A1X4NH91"/>
<dbReference type="Pfam" id="PF01381">
    <property type="entry name" value="HTH_3"/>
    <property type="match status" value="1"/>
</dbReference>
<dbReference type="Pfam" id="PF06114">
    <property type="entry name" value="Peptidase_M78"/>
    <property type="match status" value="1"/>
</dbReference>
<dbReference type="PANTHER" id="PTHR46797:SF23">
    <property type="entry name" value="HTH-TYPE TRANSCRIPTIONAL REGULATOR SUTR"/>
    <property type="match status" value="1"/>
</dbReference>
<comment type="caution">
    <text evidence="6">The sequence shown here is derived from an EMBL/GenBank/DDBJ whole genome shotgun (WGS) entry which is preliminary data.</text>
</comment>
<evidence type="ECO:0000313" key="6">
    <source>
        <dbReference type="EMBL" id="OSQ46586.1"/>
    </source>
</evidence>
<dbReference type="OrthoDB" id="1123084at2"/>
<keyword evidence="3" id="KW-0238">DNA-binding</keyword>
<keyword evidence="2" id="KW-0805">Transcription regulation</keyword>
<name>A0A1X4NH91_9RHOB</name>
<dbReference type="InterPro" id="IPR010982">
    <property type="entry name" value="Lambda_DNA-bd_dom_sf"/>
</dbReference>
<dbReference type="SMART" id="SM00530">
    <property type="entry name" value="HTH_XRE"/>
    <property type="match status" value="1"/>
</dbReference>
<dbReference type="InterPro" id="IPR018653">
    <property type="entry name" value="ScfR_C"/>
</dbReference>
<reference evidence="6 7" key="1">
    <citation type="submission" date="2014-03" db="EMBL/GenBank/DDBJ databases">
        <title>The draft genome sequence of Marivita geojedonensis KCTC 23882.</title>
        <authorList>
            <person name="Lai Q."/>
            <person name="Shao Z."/>
        </authorList>
    </citation>
    <scope>NUCLEOTIDE SEQUENCE [LARGE SCALE GENOMIC DNA]</scope>
    <source>
        <strain evidence="6 7">DPG-138</strain>
    </source>
</reference>